<evidence type="ECO:0000313" key="10">
    <source>
        <dbReference type="Proteomes" id="UP000186817"/>
    </source>
</evidence>
<feature type="binding site" evidence="6">
    <location>
        <begin position="260"/>
        <end position="266"/>
    </location>
    <ligand>
        <name>ATP</name>
        <dbReference type="ChEBI" id="CHEBI:30616"/>
    </ligand>
</feature>
<dbReference type="GO" id="GO:0005829">
    <property type="term" value="C:cytosol"/>
    <property type="evidence" value="ECO:0007669"/>
    <property type="project" value="TreeGrafter"/>
</dbReference>
<keyword evidence="3 6" id="KW-0332">GMP biosynthesis</keyword>
<proteinExistence type="predicted"/>
<dbReference type="GO" id="GO:0003921">
    <property type="term" value="F:GMP synthase activity"/>
    <property type="evidence" value="ECO:0007669"/>
    <property type="project" value="InterPro"/>
</dbReference>
<keyword evidence="5 6" id="KW-0067">ATP-binding</keyword>
<dbReference type="OrthoDB" id="10477576at2759"/>
<accession>A0A1Q9EPG2</accession>
<evidence type="ECO:0000256" key="5">
    <source>
        <dbReference type="ARBA" id="ARBA00022840"/>
    </source>
</evidence>
<evidence type="ECO:0000313" key="9">
    <source>
        <dbReference type="EMBL" id="OLQ09267.1"/>
    </source>
</evidence>
<dbReference type="InterPro" id="IPR014729">
    <property type="entry name" value="Rossmann-like_a/b/a_fold"/>
</dbReference>
<feature type="domain" description="GMPS ATP-PPase" evidence="8">
    <location>
        <begin position="233"/>
        <end position="304"/>
    </location>
</feature>
<evidence type="ECO:0000256" key="4">
    <source>
        <dbReference type="ARBA" id="ARBA00022755"/>
    </source>
</evidence>
<feature type="region of interest" description="Disordered" evidence="7">
    <location>
        <begin position="65"/>
        <end position="152"/>
    </location>
</feature>
<reference evidence="9 10" key="1">
    <citation type="submission" date="2016-02" db="EMBL/GenBank/DDBJ databases">
        <title>Genome analysis of coral dinoflagellate symbionts highlights evolutionary adaptations to a symbiotic lifestyle.</title>
        <authorList>
            <person name="Aranda M."/>
            <person name="Li Y."/>
            <person name="Liew Y.J."/>
            <person name="Baumgarten S."/>
            <person name="Simakov O."/>
            <person name="Wilson M."/>
            <person name="Piel J."/>
            <person name="Ashoor H."/>
            <person name="Bougouffa S."/>
            <person name="Bajic V.B."/>
            <person name="Ryu T."/>
            <person name="Ravasi T."/>
            <person name="Bayer T."/>
            <person name="Micklem G."/>
            <person name="Kim H."/>
            <person name="Bhak J."/>
            <person name="Lajeunesse T.C."/>
            <person name="Voolstra C.R."/>
        </authorList>
    </citation>
    <scope>NUCLEOTIDE SEQUENCE [LARGE SCALE GENOMIC DNA]</scope>
    <source>
        <strain evidence="9 10">CCMP2467</strain>
    </source>
</reference>
<feature type="compositionally biased region" description="Low complexity" evidence="7">
    <location>
        <begin position="99"/>
        <end position="116"/>
    </location>
</feature>
<evidence type="ECO:0000256" key="1">
    <source>
        <dbReference type="ARBA" id="ARBA00022598"/>
    </source>
</evidence>
<name>A0A1Q9EPG2_SYMMI</name>
<dbReference type="PROSITE" id="PS51553">
    <property type="entry name" value="GMPS_ATP_PPASE"/>
    <property type="match status" value="1"/>
</dbReference>
<dbReference type="InterPro" id="IPR025777">
    <property type="entry name" value="GMPS_ATP_PPase_dom"/>
</dbReference>
<gene>
    <name evidence="9" type="primary">guaA</name>
    <name evidence="9" type="ORF">AK812_SmicGene7113</name>
</gene>
<dbReference type="SUPFAM" id="SSF52402">
    <property type="entry name" value="Adenine nucleotide alpha hydrolases-like"/>
    <property type="match status" value="1"/>
</dbReference>
<feature type="region of interest" description="Disordered" evidence="7">
    <location>
        <begin position="1"/>
        <end position="22"/>
    </location>
</feature>
<evidence type="ECO:0000256" key="2">
    <source>
        <dbReference type="ARBA" id="ARBA00022741"/>
    </source>
</evidence>
<dbReference type="PANTHER" id="PTHR11922:SF2">
    <property type="entry name" value="GMP SYNTHASE [GLUTAMINE-HYDROLYZING]"/>
    <property type="match status" value="1"/>
</dbReference>
<dbReference type="Gene3D" id="3.40.50.620">
    <property type="entry name" value="HUPs"/>
    <property type="match status" value="1"/>
</dbReference>
<keyword evidence="4 6" id="KW-0658">Purine biosynthesis</keyword>
<dbReference type="Proteomes" id="UP000186817">
    <property type="component" value="Unassembled WGS sequence"/>
</dbReference>
<dbReference type="GO" id="GO:0005524">
    <property type="term" value="F:ATP binding"/>
    <property type="evidence" value="ECO:0007669"/>
    <property type="project" value="UniProtKB-UniRule"/>
</dbReference>
<dbReference type="PANTHER" id="PTHR11922">
    <property type="entry name" value="GMP SYNTHASE-RELATED"/>
    <property type="match status" value="1"/>
</dbReference>
<dbReference type="EMBL" id="LSRX01000100">
    <property type="protein sequence ID" value="OLQ09267.1"/>
    <property type="molecule type" value="Genomic_DNA"/>
</dbReference>
<keyword evidence="10" id="KW-1185">Reference proteome</keyword>
<comment type="caution">
    <text evidence="9">The sequence shown here is derived from an EMBL/GenBank/DDBJ whole genome shotgun (WGS) entry which is preliminary data.</text>
</comment>
<keyword evidence="1" id="KW-0436">Ligase</keyword>
<dbReference type="AlphaFoldDB" id="A0A1Q9EPG2"/>
<evidence type="ECO:0000256" key="3">
    <source>
        <dbReference type="ARBA" id="ARBA00022749"/>
    </source>
</evidence>
<evidence type="ECO:0000256" key="7">
    <source>
        <dbReference type="SAM" id="MobiDB-lite"/>
    </source>
</evidence>
<sequence length="708" mass="76756">MADSDGELAKATEIGPQMPVPTPVKLDIMSLGNQILKQLTLQVMQKAMEAAQARKALLKAAVPNDAGASKVPVISKRTTGKQPVEATPSRAAAKRDRGTPSTDKTPSTSTPNPKRSVVSEATPDKMDTSKTPKKSLMSDLSMGATPPPRAALRGCSSSTLGATPGHVAEARAIAMRSLPSYESFSSETTSGKDIIDETEEAELMAELEVTHTPSGAAMIKNFVLKVVGCKGEWNMHDFCQRQIDIIMNKLEDKYVVGAVSGGVDSSVAAALVHKAIGDRFRPFMVDTGLLRKDEAKIVKERLEKHIPGMKLKLAIDLPLSDAFKIHRLDKRTMQLLRLLSTLCAVAHTYRISVSDGTGGTVTNTTSKTSIRAFTWRGFTDYAHFAVKDVGEVKVEKPFLSLPNPTQNNPCKLLVHKDASHTLIQPASTTKKHIVSAIKAQLVEICKLTYAKPNARNYHQQTLKRCAALDLGTDARLEQDEEAAAADDEEELMTGPVEAVAALQDSVSSAVTTYGCLALQGHDLDNGISVKKSDHVHRGFRHIFKTFVSNMKGGVLGRLAKKLAGYTHGACAPFSDCPKWLKLLRHMANAEIVEGVDACKEHLISKGLMELKGVSGTRVAAIDLTKLPLTGQRREVRLVHEGAELALEIQNDLGVDDEAVTKVSLAQDTQYAEVSSPWSELEDIISKRIQAAKNIHNTEILNYALQDFL</sequence>
<keyword evidence="2 6" id="KW-0547">Nucleotide-binding</keyword>
<protein>
    <submittedName>
        <fullName evidence="9">GMP synthase [glutamine-hydrolyzing]</fullName>
    </submittedName>
</protein>
<evidence type="ECO:0000259" key="8">
    <source>
        <dbReference type="PROSITE" id="PS51553"/>
    </source>
</evidence>
<organism evidence="9 10">
    <name type="scientific">Symbiodinium microadriaticum</name>
    <name type="common">Dinoflagellate</name>
    <name type="synonym">Zooxanthella microadriatica</name>
    <dbReference type="NCBI Taxonomy" id="2951"/>
    <lineage>
        <taxon>Eukaryota</taxon>
        <taxon>Sar</taxon>
        <taxon>Alveolata</taxon>
        <taxon>Dinophyceae</taxon>
        <taxon>Suessiales</taxon>
        <taxon>Symbiodiniaceae</taxon>
        <taxon>Symbiodinium</taxon>
    </lineage>
</organism>
<evidence type="ECO:0000256" key="6">
    <source>
        <dbReference type="PROSITE-ProRule" id="PRU00886"/>
    </source>
</evidence>